<dbReference type="InterPro" id="IPR011990">
    <property type="entry name" value="TPR-like_helical_dom_sf"/>
</dbReference>
<name>D5X771_THIK1</name>
<dbReference type="PANTHER" id="PTHR11102">
    <property type="entry name" value="SEL-1-LIKE PROTEIN"/>
    <property type="match status" value="1"/>
</dbReference>
<dbReference type="Gene3D" id="1.25.40.10">
    <property type="entry name" value="Tetratricopeptide repeat domain"/>
    <property type="match status" value="1"/>
</dbReference>
<dbReference type="InterPro" id="IPR050767">
    <property type="entry name" value="Sel1_AlgK"/>
</dbReference>
<dbReference type="SUPFAM" id="SSF81901">
    <property type="entry name" value="HCP-like"/>
    <property type="match status" value="1"/>
</dbReference>
<organism evidence="1">
    <name type="scientific">Thiomonas intermedia (strain K12)</name>
    <name type="common">Thiobacillus intermedius</name>
    <dbReference type="NCBI Taxonomy" id="75379"/>
    <lineage>
        <taxon>Bacteria</taxon>
        <taxon>Pseudomonadati</taxon>
        <taxon>Pseudomonadota</taxon>
        <taxon>Betaproteobacteria</taxon>
        <taxon>Burkholderiales</taxon>
        <taxon>Thiomonas</taxon>
    </lineage>
</organism>
<geneLocation type="plasmid" evidence="1">
    <name>pTINT02</name>
</geneLocation>
<dbReference type="KEGG" id="tin:Tint_3262"/>
<dbReference type="EMBL" id="CP002023">
    <property type="protein sequence ID" value="ADG32580.1"/>
    <property type="molecule type" value="Genomic_DNA"/>
</dbReference>
<keyword evidence="1" id="KW-0614">Plasmid</keyword>
<dbReference type="PANTHER" id="PTHR11102:SF160">
    <property type="entry name" value="ERAD-ASSOCIATED E3 UBIQUITIN-PROTEIN LIGASE COMPONENT HRD3"/>
    <property type="match status" value="1"/>
</dbReference>
<dbReference type="BioCyc" id="TINT75379:TINT_RS16520-MONOMER"/>
<sequence length="175" mass="19146">MTETTERICACSVPTAALLLDRSERTLQRWCEDGTLQVVHRDARRGSRQLVNLAQVLEFFGPHSAPDFAALIEAADAGHAEAETDLGLALLQEGKAVAAVAFFQRAARQDHPEAMHWLYRCYREGLGIERDENLAMMWLHKAAAQGHVIAQAQTSALRDLAVQQLASGTAARQAG</sequence>
<dbReference type="AlphaFoldDB" id="D5X771"/>
<dbReference type="Pfam" id="PF08238">
    <property type="entry name" value="Sel1"/>
    <property type="match status" value="2"/>
</dbReference>
<dbReference type="InterPro" id="IPR006597">
    <property type="entry name" value="Sel1-like"/>
</dbReference>
<accession>D5X771</accession>
<proteinExistence type="predicted"/>
<gene>
    <name evidence="1" type="ORF">Tint_3262</name>
</gene>
<evidence type="ECO:0000313" key="1">
    <source>
        <dbReference type="EMBL" id="ADG32580.1"/>
    </source>
</evidence>
<dbReference type="SMART" id="SM00671">
    <property type="entry name" value="SEL1"/>
    <property type="match status" value="2"/>
</dbReference>
<reference evidence="1" key="1">
    <citation type="submission" date="2010-04" db="EMBL/GenBank/DDBJ databases">
        <title>Complete sequence of plasmid2 of Thiomonas intermedia K12.</title>
        <authorList>
            <consortium name="US DOE Joint Genome Institute"/>
            <person name="Lucas S."/>
            <person name="Copeland A."/>
            <person name="Lapidus A."/>
            <person name="Cheng J.-F."/>
            <person name="Bruce D."/>
            <person name="Goodwin L."/>
            <person name="Pitluck S."/>
            <person name="Davenport K."/>
            <person name="Detter J.C."/>
            <person name="Han C."/>
            <person name="Tapia R."/>
            <person name="Land M."/>
            <person name="Hauser L."/>
            <person name="Kyrpides N."/>
            <person name="Ovchinnikova G."/>
            <person name="Kerfeld C.A."/>
            <person name="Cannon G.C."/>
            <person name="Heinhorst S."/>
            <person name="Woyke T."/>
        </authorList>
    </citation>
    <scope>NUCLEOTIDE SEQUENCE [LARGE SCALE GENOMIC DNA]</scope>
    <source>
        <strain evidence="1">K12</strain>
        <plasmid evidence="1">pTINT02</plasmid>
    </source>
</reference>
<dbReference type="HOGENOM" id="CLU_115370_0_0_4"/>
<protein>
    <submittedName>
        <fullName evidence="1">Sel1 domain protein repeat-containing protein</fullName>
    </submittedName>
</protein>